<keyword evidence="4 6" id="KW-0378">Hydrolase</keyword>
<comment type="catalytic activity">
    <reaction evidence="1 6">
        <text>Thiol-dependent hydrolysis of ester, thioester, amide, peptide and isopeptide bonds formed by the C-terminal Gly of ubiquitin (a 76-residue protein attached to proteins as an intracellular targeting signal).</text>
        <dbReference type="EC" id="3.4.19.12"/>
    </reaction>
</comment>
<dbReference type="InterPro" id="IPR018200">
    <property type="entry name" value="USP_CS"/>
</dbReference>
<name>A0A1J4L1K6_9EUKA</name>
<dbReference type="InterPro" id="IPR028889">
    <property type="entry name" value="USP"/>
</dbReference>
<dbReference type="EMBL" id="MLAK01000003">
    <property type="protein sequence ID" value="OHT17401.1"/>
    <property type="molecule type" value="Genomic_DNA"/>
</dbReference>
<dbReference type="GO" id="GO:0061136">
    <property type="term" value="P:regulation of proteasomal protein catabolic process"/>
    <property type="evidence" value="ECO:0007669"/>
    <property type="project" value="TreeGrafter"/>
</dbReference>
<dbReference type="OrthoDB" id="333239at2759"/>
<proteinExistence type="inferred from homology"/>
<evidence type="ECO:0000313" key="10">
    <source>
        <dbReference type="EMBL" id="OHT17401.1"/>
    </source>
</evidence>
<dbReference type="Proteomes" id="UP000179807">
    <property type="component" value="Unassembled WGS sequence"/>
</dbReference>
<evidence type="ECO:0000259" key="9">
    <source>
        <dbReference type="PROSITE" id="PS50235"/>
    </source>
</evidence>
<dbReference type="RefSeq" id="XP_068370537.1">
    <property type="nucleotide sequence ID" value="XM_068496583.1"/>
</dbReference>
<reference evidence="10" key="1">
    <citation type="submission" date="2016-10" db="EMBL/GenBank/DDBJ databases">
        <authorList>
            <person name="Benchimol M."/>
            <person name="Almeida L.G."/>
            <person name="Vasconcelos A.T."/>
            <person name="Perreira-Neves A."/>
            <person name="Rosa I.A."/>
            <person name="Tasca T."/>
            <person name="Bogo M.R."/>
            <person name="de Souza W."/>
        </authorList>
    </citation>
    <scope>NUCLEOTIDE SEQUENCE [LARGE SCALE GENOMIC DNA]</scope>
    <source>
        <strain evidence="10">K</strain>
    </source>
</reference>
<organism evidence="10 11">
    <name type="scientific">Tritrichomonas foetus</name>
    <dbReference type="NCBI Taxonomy" id="1144522"/>
    <lineage>
        <taxon>Eukaryota</taxon>
        <taxon>Metamonada</taxon>
        <taxon>Parabasalia</taxon>
        <taxon>Tritrichomonadida</taxon>
        <taxon>Tritrichomonadidae</taxon>
        <taxon>Tritrichomonas</taxon>
    </lineage>
</organism>
<evidence type="ECO:0000256" key="5">
    <source>
        <dbReference type="ARBA" id="ARBA00022807"/>
    </source>
</evidence>
<feature type="domain" description="Ubiquitin-like" evidence="8">
    <location>
        <begin position="1"/>
        <end position="69"/>
    </location>
</feature>
<comment type="similarity">
    <text evidence="6">Belongs to the peptidase C19 family.</text>
</comment>
<keyword evidence="2 6" id="KW-0645">Protease</keyword>
<keyword evidence="11" id="KW-1185">Reference proteome</keyword>
<dbReference type="InterPro" id="IPR001394">
    <property type="entry name" value="Peptidase_C19_UCH"/>
</dbReference>
<dbReference type="InterPro" id="IPR044635">
    <property type="entry name" value="UBP14-like"/>
</dbReference>
<evidence type="ECO:0000256" key="6">
    <source>
        <dbReference type="RuleBase" id="RU366025"/>
    </source>
</evidence>
<dbReference type="InterPro" id="IPR029071">
    <property type="entry name" value="Ubiquitin-like_domsf"/>
</dbReference>
<dbReference type="InterPro" id="IPR038765">
    <property type="entry name" value="Papain-like_cys_pep_sf"/>
</dbReference>
<dbReference type="GO" id="GO:0043161">
    <property type="term" value="P:proteasome-mediated ubiquitin-dependent protein catabolic process"/>
    <property type="evidence" value="ECO:0007669"/>
    <property type="project" value="InterPro"/>
</dbReference>
<dbReference type="GO" id="GO:0016579">
    <property type="term" value="P:protein deubiquitination"/>
    <property type="evidence" value="ECO:0007669"/>
    <property type="project" value="InterPro"/>
</dbReference>
<evidence type="ECO:0000256" key="1">
    <source>
        <dbReference type="ARBA" id="ARBA00000707"/>
    </source>
</evidence>
<comment type="caution">
    <text evidence="10">The sequence shown here is derived from an EMBL/GenBank/DDBJ whole genome shotgun (WGS) entry which is preliminary data.</text>
</comment>
<dbReference type="PANTHER" id="PTHR43982:SF1">
    <property type="entry name" value="UBIQUITIN CARBOXYL-TERMINAL HYDROLASE 14"/>
    <property type="match status" value="1"/>
</dbReference>
<dbReference type="Gene3D" id="3.90.70.10">
    <property type="entry name" value="Cysteine proteinases"/>
    <property type="match status" value="1"/>
</dbReference>
<dbReference type="EC" id="3.4.19.12" evidence="6"/>
<dbReference type="SMART" id="SM00213">
    <property type="entry name" value="UBQ"/>
    <property type="match status" value="1"/>
</dbReference>
<accession>A0A1J4L1K6</accession>
<keyword evidence="5 6" id="KW-0788">Thiol protease</keyword>
<dbReference type="PANTHER" id="PTHR43982">
    <property type="entry name" value="UBIQUITIN CARBOXYL-TERMINAL HYDROLASE"/>
    <property type="match status" value="1"/>
</dbReference>
<evidence type="ECO:0000256" key="3">
    <source>
        <dbReference type="ARBA" id="ARBA00022786"/>
    </source>
</evidence>
<feature type="region of interest" description="Disordered" evidence="7">
    <location>
        <begin position="73"/>
        <end position="93"/>
    </location>
</feature>
<dbReference type="VEuPathDB" id="TrichDB:TRFO_12354"/>
<gene>
    <name evidence="10" type="ORF">TRFO_12354</name>
</gene>
<protein>
    <recommendedName>
        <fullName evidence="6">Ubiquitin carboxyl-terminal hydrolase</fullName>
        <ecNumber evidence="6">3.4.19.12</ecNumber>
    </recommendedName>
</protein>
<evidence type="ECO:0000256" key="7">
    <source>
        <dbReference type="SAM" id="MobiDB-lite"/>
    </source>
</evidence>
<dbReference type="Gene3D" id="3.10.20.90">
    <property type="entry name" value="Phosphatidylinositol 3-kinase Catalytic Subunit, Chain A, domain 1"/>
    <property type="match status" value="1"/>
</dbReference>
<dbReference type="GeneID" id="94831287"/>
<keyword evidence="3 6" id="KW-0833">Ubl conjugation pathway</keyword>
<evidence type="ECO:0000256" key="4">
    <source>
        <dbReference type="ARBA" id="ARBA00022801"/>
    </source>
</evidence>
<dbReference type="AlphaFoldDB" id="A0A1J4L1K6"/>
<sequence length="407" mass="47227">MKVNVTHGSDKHEVELDPEQPVRAFMETLQKLTKVPLERQKLMMRRKLIHLDDDWKSFEVKPQTRFMLIGTAEVPPEPVEPSDNTDNDLSNADIDDEVPSYIAKGLKNYGNTCYLNAVLQVFRLLPEIPEILKDLTPPETDNGNVVKQLALLFENFPNNLNNLIKSIYKANPDFCQKDVNGNNMQQDAAECWSFLINCINQCGDSRIPDLFNIEFESTTHLVGSEEVTSVKKEKDNRLRCDIDQDTRQIEQGIEMSDEFYSTDPETKEEVKFCVQKLITTLPKYLTIQMMRFYYRTEEATTAKVLRRVEHPFRLDTLQWLAPNLREKVVKNREDQKEEDAGYYRLKAIITHRGRSADMGHYISFVCVDEQWYRFNDEKVEAVDDEAIQALNGSGDWDCSYILIYEAV</sequence>
<dbReference type="PROSITE" id="PS50235">
    <property type="entry name" value="USP_3"/>
    <property type="match status" value="1"/>
</dbReference>
<dbReference type="InterPro" id="IPR000626">
    <property type="entry name" value="Ubiquitin-like_dom"/>
</dbReference>
<dbReference type="GO" id="GO:0004843">
    <property type="term" value="F:cysteine-type deubiquitinase activity"/>
    <property type="evidence" value="ECO:0007669"/>
    <property type="project" value="UniProtKB-UniRule"/>
</dbReference>
<evidence type="ECO:0000313" key="11">
    <source>
        <dbReference type="Proteomes" id="UP000179807"/>
    </source>
</evidence>
<dbReference type="Pfam" id="PF00443">
    <property type="entry name" value="UCH"/>
    <property type="match status" value="1"/>
</dbReference>
<dbReference type="PROSITE" id="PS50053">
    <property type="entry name" value="UBIQUITIN_2"/>
    <property type="match status" value="1"/>
</dbReference>
<dbReference type="GO" id="GO:0070628">
    <property type="term" value="F:proteasome binding"/>
    <property type="evidence" value="ECO:0007669"/>
    <property type="project" value="TreeGrafter"/>
</dbReference>
<dbReference type="SUPFAM" id="SSF54236">
    <property type="entry name" value="Ubiquitin-like"/>
    <property type="match status" value="1"/>
</dbReference>
<evidence type="ECO:0000256" key="2">
    <source>
        <dbReference type="ARBA" id="ARBA00022670"/>
    </source>
</evidence>
<dbReference type="PROSITE" id="PS00972">
    <property type="entry name" value="USP_1"/>
    <property type="match status" value="1"/>
</dbReference>
<dbReference type="SUPFAM" id="SSF54001">
    <property type="entry name" value="Cysteine proteinases"/>
    <property type="match status" value="1"/>
</dbReference>
<evidence type="ECO:0000259" key="8">
    <source>
        <dbReference type="PROSITE" id="PS50053"/>
    </source>
</evidence>
<dbReference type="PROSITE" id="PS00973">
    <property type="entry name" value="USP_2"/>
    <property type="match status" value="1"/>
</dbReference>
<feature type="domain" description="USP" evidence="9">
    <location>
        <begin position="104"/>
        <end position="407"/>
    </location>
</feature>